<sequence length="168" mass="17116">MSIGAILPSSASLSPGYSVPPVSSSAPAEKATPSASAITELSPEAQAMLQQLKARDLEVRQHEQAHLAAAGGLATSGASYTYQRGPNGVNYAIGGEVSIDTSPGATPEETATRARTIQAAALAPAEPSGPDRAAAAQAQQMEMQARAEMAKRAYQSGPANRPGLDLFA</sequence>
<dbReference type="AlphaFoldDB" id="A0A6L8MHW4"/>
<organism evidence="2 3">
    <name type="scientific">Duganella lactea</name>
    <dbReference type="NCBI Taxonomy" id="2692173"/>
    <lineage>
        <taxon>Bacteria</taxon>
        <taxon>Pseudomonadati</taxon>
        <taxon>Pseudomonadota</taxon>
        <taxon>Betaproteobacteria</taxon>
        <taxon>Burkholderiales</taxon>
        <taxon>Oxalobacteraceae</taxon>
        <taxon>Telluria group</taxon>
        <taxon>Duganella</taxon>
    </lineage>
</organism>
<protein>
    <submittedName>
        <fullName evidence="2">Catalase</fullName>
    </submittedName>
</protein>
<dbReference type="Proteomes" id="UP000474565">
    <property type="component" value="Unassembled WGS sequence"/>
</dbReference>
<dbReference type="Pfam" id="PF12118">
    <property type="entry name" value="SprA-related"/>
    <property type="match status" value="1"/>
</dbReference>
<dbReference type="RefSeq" id="WP_161019170.1">
    <property type="nucleotide sequence ID" value="NZ_WWCP01000007.1"/>
</dbReference>
<gene>
    <name evidence="2" type="ORF">GTP44_09045</name>
</gene>
<dbReference type="EMBL" id="WWCP01000007">
    <property type="protein sequence ID" value="MYM82099.1"/>
    <property type="molecule type" value="Genomic_DNA"/>
</dbReference>
<feature type="region of interest" description="Disordered" evidence="1">
    <location>
        <begin position="1"/>
        <end position="41"/>
    </location>
</feature>
<evidence type="ECO:0000313" key="3">
    <source>
        <dbReference type="Proteomes" id="UP000474565"/>
    </source>
</evidence>
<feature type="region of interest" description="Disordered" evidence="1">
    <location>
        <begin position="123"/>
        <end position="168"/>
    </location>
</feature>
<dbReference type="InterPro" id="IPR021973">
    <property type="entry name" value="SprA-related"/>
</dbReference>
<feature type="compositionally biased region" description="Low complexity" evidence="1">
    <location>
        <begin position="12"/>
        <end position="28"/>
    </location>
</feature>
<feature type="compositionally biased region" description="Low complexity" evidence="1">
    <location>
        <begin position="132"/>
        <end position="147"/>
    </location>
</feature>
<proteinExistence type="predicted"/>
<accession>A0A6L8MHW4</accession>
<comment type="caution">
    <text evidence="2">The sequence shown here is derived from an EMBL/GenBank/DDBJ whole genome shotgun (WGS) entry which is preliminary data.</text>
</comment>
<evidence type="ECO:0000256" key="1">
    <source>
        <dbReference type="SAM" id="MobiDB-lite"/>
    </source>
</evidence>
<evidence type="ECO:0000313" key="2">
    <source>
        <dbReference type="EMBL" id="MYM82099.1"/>
    </source>
</evidence>
<name>A0A6L8MHW4_9BURK</name>
<reference evidence="2 3" key="1">
    <citation type="submission" date="2019-12" db="EMBL/GenBank/DDBJ databases">
        <title>Novel species isolated from a subtropical stream in China.</title>
        <authorList>
            <person name="Lu H."/>
        </authorList>
    </citation>
    <scope>NUCLEOTIDE SEQUENCE [LARGE SCALE GENOMIC DNA]</scope>
    <source>
        <strain evidence="2 3">FT50W</strain>
    </source>
</reference>